<organism evidence="1 2">
    <name type="scientific">Pannonibacter tanglangensis</name>
    <dbReference type="NCBI Taxonomy" id="2750084"/>
    <lineage>
        <taxon>Bacteria</taxon>
        <taxon>Pseudomonadati</taxon>
        <taxon>Pseudomonadota</taxon>
        <taxon>Alphaproteobacteria</taxon>
        <taxon>Hyphomicrobiales</taxon>
        <taxon>Stappiaceae</taxon>
        <taxon>Pannonibacter</taxon>
    </lineage>
</organism>
<dbReference type="Proteomes" id="UP000586722">
    <property type="component" value="Unassembled WGS sequence"/>
</dbReference>
<comment type="caution">
    <text evidence="1">The sequence shown here is derived from an EMBL/GenBank/DDBJ whole genome shotgun (WGS) entry which is preliminary data.</text>
</comment>
<dbReference type="InterPro" id="IPR031571">
    <property type="entry name" value="RcpC_dom"/>
</dbReference>
<dbReference type="InterPro" id="IPR017592">
    <property type="entry name" value="Pilus_assmbl_Flp-typ_CpaB"/>
</dbReference>
<evidence type="ECO:0000313" key="2">
    <source>
        <dbReference type="Proteomes" id="UP000586722"/>
    </source>
</evidence>
<protein>
    <submittedName>
        <fullName evidence="1">Flp pilus assembly protein CpaB</fullName>
    </submittedName>
</protein>
<gene>
    <name evidence="1" type="primary">cpaB</name>
    <name evidence="1" type="ORF">GWI72_13040</name>
</gene>
<name>A0A7X5J9Q2_9HYPH</name>
<proteinExistence type="predicted"/>
<dbReference type="EMBL" id="JAABLQ010000001">
    <property type="protein sequence ID" value="NBN79197.1"/>
    <property type="molecule type" value="Genomic_DNA"/>
</dbReference>
<accession>A0A7X5J9Q2</accession>
<dbReference type="NCBIfam" id="TIGR03177">
    <property type="entry name" value="pilus_cpaB"/>
    <property type="match status" value="1"/>
</dbReference>
<evidence type="ECO:0000313" key="1">
    <source>
        <dbReference type="EMBL" id="NBN79197.1"/>
    </source>
</evidence>
<dbReference type="Pfam" id="PF08666">
    <property type="entry name" value="SAF"/>
    <property type="match status" value="1"/>
</dbReference>
<dbReference type="CDD" id="cd11614">
    <property type="entry name" value="SAF_CpaB_FlgA_like"/>
    <property type="match status" value="1"/>
</dbReference>
<dbReference type="InterPro" id="IPR013974">
    <property type="entry name" value="SAF"/>
</dbReference>
<dbReference type="AlphaFoldDB" id="A0A7X5J9Q2"/>
<dbReference type="Pfam" id="PF16976">
    <property type="entry name" value="RcpC"/>
    <property type="match status" value="1"/>
</dbReference>
<dbReference type="RefSeq" id="WP_161676619.1">
    <property type="nucleotide sequence ID" value="NZ_JAABLP010000003.1"/>
</dbReference>
<sequence length="255" mass="26749">MRYARLLVLGVALGAGLLAARMVMDSGPADVAEDTQAVAPSTLPVLVSTRDIKLGDQIQATDLSWVDWPIEVVPQGAITRESQPDAEQTLVGQIAKAPIYVGEPIREQRLINTERGFMAAILPKGMRAIAVAVEAETTAGGFILPGDKVDVILTKGSEGSSRVSSETILENVRVLAIDTTTAGEQAEKTLQPDRTATLELSPQQAETVSLAQQLGKISLALRSAQDSADSGPEQTTGRGGVSFVKYGVSSQAGAQ</sequence>
<reference evidence="2" key="1">
    <citation type="submission" date="2020-01" db="EMBL/GenBank/DDBJ databases">
        <authorList>
            <person name="Fang Y."/>
            <person name="Sun R."/>
            <person name="Nie L."/>
            <person name="He J."/>
            <person name="Hao L."/>
            <person name="Wang L."/>
            <person name="Su S."/>
            <person name="Lv E."/>
            <person name="Zhang Z."/>
            <person name="Xie R."/>
            <person name="Liu H."/>
        </authorList>
    </citation>
    <scope>NUCLEOTIDE SEQUENCE [LARGE SCALE GENOMIC DNA]</scope>
    <source>
        <strain evidence="2">XCT-53</strain>
    </source>
</reference>
<dbReference type="SMART" id="SM00858">
    <property type="entry name" value="SAF"/>
    <property type="match status" value="1"/>
</dbReference>
<keyword evidence="2" id="KW-1185">Reference proteome</keyword>